<protein>
    <submittedName>
        <fullName evidence="2">Uncharacterized protein</fullName>
    </submittedName>
</protein>
<evidence type="ECO:0000313" key="2">
    <source>
        <dbReference type="WBParaSite" id="PgR009X_g033_t01"/>
    </source>
</evidence>
<reference evidence="2" key="1">
    <citation type="submission" date="2022-11" db="UniProtKB">
        <authorList>
            <consortium name="WormBaseParasite"/>
        </authorList>
    </citation>
    <scope>IDENTIFICATION</scope>
</reference>
<accession>A0A915AI49</accession>
<dbReference type="Proteomes" id="UP000887569">
    <property type="component" value="Unplaced"/>
</dbReference>
<evidence type="ECO:0000313" key="1">
    <source>
        <dbReference type="Proteomes" id="UP000887569"/>
    </source>
</evidence>
<sequence>MPSVEWGVGGTADAVDAAESGADAERPSVSAAIRKGLVSVNQLVRRKMQASVSTYQAFYFMVYCIQDKIAAQHMHQYESRPRMSSYGNVLRNDICLSGVQEEN</sequence>
<proteinExistence type="predicted"/>
<organism evidence="1 2">
    <name type="scientific">Parascaris univalens</name>
    <name type="common">Nematode worm</name>
    <dbReference type="NCBI Taxonomy" id="6257"/>
    <lineage>
        <taxon>Eukaryota</taxon>
        <taxon>Metazoa</taxon>
        <taxon>Ecdysozoa</taxon>
        <taxon>Nematoda</taxon>
        <taxon>Chromadorea</taxon>
        <taxon>Rhabditida</taxon>
        <taxon>Spirurina</taxon>
        <taxon>Ascaridomorpha</taxon>
        <taxon>Ascaridoidea</taxon>
        <taxon>Ascarididae</taxon>
        <taxon>Parascaris</taxon>
    </lineage>
</organism>
<keyword evidence="1" id="KW-1185">Reference proteome</keyword>
<dbReference type="WBParaSite" id="PgR009X_g033_t01">
    <property type="protein sequence ID" value="PgR009X_g033_t01"/>
    <property type="gene ID" value="PgR009X_g033"/>
</dbReference>
<dbReference type="AlphaFoldDB" id="A0A915AI49"/>
<name>A0A915AI49_PARUN</name>